<organism evidence="1 2">
    <name type="scientific">[Clostridium] aminophilum</name>
    <dbReference type="NCBI Taxonomy" id="1526"/>
    <lineage>
        <taxon>Bacteria</taxon>
        <taxon>Bacillati</taxon>
        <taxon>Bacillota</taxon>
        <taxon>Clostridia</taxon>
        <taxon>Lachnospirales</taxon>
        <taxon>Lachnospiraceae</taxon>
    </lineage>
</organism>
<dbReference type="AlphaFoldDB" id="A0A1H9ZYH0"/>
<dbReference type="EMBL" id="FOIL01000001">
    <property type="protein sequence ID" value="SES86427.1"/>
    <property type="molecule type" value="Genomic_DNA"/>
</dbReference>
<protein>
    <submittedName>
        <fullName evidence="1">Uncharacterized protein</fullName>
    </submittedName>
</protein>
<evidence type="ECO:0000313" key="1">
    <source>
        <dbReference type="EMBL" id="SES86427.1"/>
    </source>
</evidence>
<gene>
    <name evidence="1" type="ORF">SAMN04487771_10013</name>
</gene>
<sequence>MEDGYKPEWNKMKLFARRKTDRLDRVMRRAGETGCGLVGIFRLGYNEKDSGRNCRRWDVYFGRRNSNAKFQQ</sequence>
<name>A0A1H9ZYH0_9FIRM</name>
<proteinExistence type="predicted"/>
<reference evidence="1 2" key="1">
    <citation type="submission" date="2016-10" db="EMBL/GenBank/DDBJ databases">
        <authorList>
            <person name="de Groot N.N."/>
        </authorList>
    </citation>
    <scope>NUCLEOTIDE SEQUENCE [LARGE SCALE GENOMIC DNA]</scope>
    <source>
        <strain evidence="1 2">KH1P1</strain>
    </source>
</reference>
<accession>A0A1H9ZYH0</accession>
<keyword evidence="2" id="KW-1185">Reference proteome</keyword>
<evidence type="ECO:0000313" key="2">
    <source>
        <dbReference type="Proteomes" id="UP000199820"/>
    </source>
</evidence>
<dbReference type="Proteomes" id="UP000199820">
    <property type="component" value="Unassembled WGS sequence"/>
</dbReference>